<protein>
    <submittedName>
        <fullName evidence="1">Uncharacterized protein</fullName>
    </submittedName>
</protein>
<proteinExistence type="predicted"/>
<sequence>MDETECPSRRGVVQELAPLLLGPISIRSSSSPGHYVYLQRLSTHLGPFMARQIGGLFHYLFPAPFYRFPVTYPTLVYERVTPSPNLAPFLAPPNQSQTAMRNHFFIPLLFIKGGS</sequence>
<gene>
    <name evidence="1" type="ORF">CDAR_507581</name>
</gene>
<dbReference type="AlphaFoldDB" id="A0AAV4MY20"/>
<reference evidence="1 2" key="1">
    <citation type="submission" date="2021-06" db="EMBL/GenBank/DDBJ databases">
        <title>Caerostris darwini draft genome.</title>
        <authorList>
            <person name="Kono N."/>
            <person name="Arakawa K."/>
        </authorList>
    </citation>
    <scope>NUCLEOTIDE SEQUENCE [LARGE SCALE GENOMIC DNA]</scope>
</reference>
<organism evidence="1 2">
    <name type="scientific">Caerostris darwini</name>
    <dbReference type="NCBI Taxonomy" id="1538125"/>
    <lineage>
        <taxon>Eukaryota</taxon>
        <taxon>Metazoa</taxon>
        <taxon>Ecdysozoa</taxon>
        <taxon>Arthropoda</taxon>
        <taxon>Chelicerata</taxon>
        <taxon>Arachnida</taxon>
        <taxon>Araneae</taxon>
        <taxon>Araneomorphae</taxon>
        <taxon>Entelegynae</taxon>
        <taxon>Araneoidea</taxon>
        <taxon>Araneidae</taxon>
        <taxon>Caerostris</taxon>
    </lineage>
</organism>
<comment type="caution">
    <text evidence="1">The sequence shown here is derived from an EMBL/GenBank/DDBJ whole genome shotgun (WGS) entry which is preliminary data.</text>
</comment>
<evidence type="ECO:0000313" key="2">
    <source>
        <dbReference type="Proteomes" id="UP001054837"/>
    </source>
</evidence>
<accession>A0AAV4MY20</accession>
<dbReference type="EMBL" id="BPLQ01000950">
    <property type="protein sequence ID" value="GIX76610.1"/>
    <property type="molecule type" value="Genomic_DNA"/>
</dbReference>
<evidence type="ECO:0000313" key="1">
    <source>
        <dbReference type="EMBL" id="GIX76610.1"/>
    </source>
</evidence>
<dbReference type="Proteomes" id="UP001054837">
    <property type="component" value="Unassembled WGS sequence"/>
</dbReference>
<keyword evidence="2" id="KW-1185">Reference proteome</keyword>
<name>A0AAV4MY20_9ARAC</name>